<comment type="caution">
    <text evidence="7">The sequence shown here is derived from an EMBL/GenBank/DDBJ whole genome shotgun (WGS) entry which is preliminary data.</text>
</comment>
<accession>A0A1B7SL66</accession>
<comment type="similarity">
    <text evidence="1 4 5">Belongs to the cullin family.</text>
</comment>
<dbReference type="InterPro" id="IPR016157">
    <property type="entry name" value="Cullin_CS"/>
</dbReference>
<sequence>MSNAWGVRGRTKIRPPKKTVSSEIDFEKTWAIIRDAIQEIQHKNASKLSFEELYRKAYNLVLRKKGKMLYDHVELTIQQHLLNETRKQLLESLNNDDNKTFLLKLNNVWEDHLLSMRMISDVLMYLDRVYAKEFHLPLIYDVGLKAFRDSIIKYNQNEIGMAVINIIIEYINRSRHGEIIDKFIIKAIIYMFSSLSETISMDSDNKVPYGENYYLRYFEPVLLQQSHTYFEQKATELLTYQSGTIYIDNVMQLSQDEEARIQLYLPDVTSPKLIELMDNDLITRHMESIMKLENDGLRHWISENNFKMLASLYRLIGRVDSEFEMLKRQLRLIVLSNCENLNSKTKEELELQEKSTEEQDPDKRAKKKSAKESATQFAVRWIQNFLDLKEKYDVIIKNAFDGNPGVVREIESSVSEFLNLDNKTAEYLSLYIDDGIKKSFKDKSQEEVENLLDKSIIVFRFIKEKDVFEKYYKNHLARRLLQQKSSSNDIEMNMITKLKQEIGSSFTSQFEGMFKDIKTSQDLSGEFNRKISGDEEIRKINGRRLDMETSILTTTFWPMPINKALSEVQYPKELELLRNRYESFYMTKYGGRNLTWAPNFGTVDIRIHYPKKTYEVNMSTYSAIIILACFREGSDKQEYTFEEIHEITRIPKPDLIRHLQSISVASRTRLLKKVPMSKDIRPMDVFSINEQFKSPQTKIKVSTVSSGSKVEDDSQRSETMDAINKSRILETEAAVVRIMKARRQSTHQELVNEVIRQLISRFKPQPSFIKQRIEDLIEKEYLARDESDRNVYHYLA</sequence>
<dbReference type="InterPro" id="IPR016158">
    <property type="entry name" value="Cullin_homology"/>
</dbReference>
<dbReference type="PROSITE" id="PS50069">
    <property type="entry name" value="CULLIN_2"/>
    <property type="match status" value="1"/>
</dbReference>
<dbReference type="PANTHER" id="PTHR11932">
    <property type="entry name" value="CULLIN"/>
    <property type="match status" value="1"/>
</dbReference>
<proteinExistence type="inferred from homology"/>
<dbReference type="InterPro" id="IPR036317">
    <property type="entry name" value="Cullin_homology_sf"/>
</dbReference>
<dbReference type="InterPro" id="IPR001373">
    <property type="entry name" value="Cullin_N"/>
</dbReference>
<reference evidence="7" key="1">
    <citation type="journal article" date="2021" name="Open Biol.">
        <title>Shared evolutionary footprints suggest mitochondrial oxidative damage underlies multiple complex I losses in fungi.</title>
        <authorList>
            <person name="Schikora-Tamarit M.A."/>
            <person name="Marcet-Houben M."/>
            <person name="Nosek J."/>
            <person name="Gabaldon T."/>
        </authorList>
    </citation>
    <scope>NUCLEOTIDE SEQUENCE</scope>
    <source>
        <strain evidence="7">NCAIM Y.01608</strain>
    </source>
</reference>
<reference evidence="7" key="2">
    <citation type="submission" date="2021-01" db="EMBL/GenBank/DDBJ databases">
        <authorList>
            <person name="Schikora-Tamarit M.A."/>
        </authorList>
    </citation>
    <scope>NUCLEOTIDE SEQUENCE</scope>
    <source>
        <strain evidence="7">NCAIM Y.01608</strain>
    </source>
</reference>
<evidence type="ECO:0000256" key="2">
    <source>
        <dbReference type="ARBA" id="ARBA00022499"/>
    </source>
</evidence>
<dbReference type="SMART" id="SM00884">
    <property type="entry name" value="Cullin_Nedd8"/>
    <property type="match status" value="1"/>
</dbReference>
<dbReference type="SUPFAM" id="SSF75632">
    <property type="entry name" value="Cullin homology domain"/>
    <property type="match status" value="1"/>
</dbReference>
<dbReference type="InterPro" id="IPR019559">
    <property type="entry name" value="Cullin_neddylation_domain"/>
</dbReference>
<dbReference type="AlphaFoldDB" id="A0A1B7SL66"/>
<dbReference type="OrthoDB" id="27073at2759"/>
<dbReference type="Pfam" id="PF00888">
    <property type="entry name" value="Cullin"/>
    <property type="match status" value="1"/>
</dbReference>
<dbReference type="FunFam" id="1.20.1310.10:FF:000002">
    <property type="entry name" value="cullin-3 isoform X1"/>
    <property type="match status" value="1"/>
</dbReference>
<protein>
    <submittedName>
        <fullName evidence="7">Uncharacterized protein</fullName>
    </submittedName>
</protein>
<dbReference type="SUPFAM" id="SSF74788">
    <property type="entry name" value="Cullin repeat-like"/>
    <property type="match status" value="1"/>
</dbReference>
<name>A0A1B7SL66_9ASCO</name>
<feature type="region of interest" description="Disordered" evidence="6">
    <location>
        <begin position="346"/>
        <end position="369"/>
    </location>
</feature>
<dbReference type="InterPro" id="IPR036388">
    <property type="entry name" value="WH-like_DNA-bd_sf"/>
</dbReference>
<dbReference type="Gene3D" id="1.20.1310.10">
    <property type="entry name" value="Cullin Repeats"/>
    <property type="match status" value="4"/>
</dbReference>
<evidence type="ECO:0000256" key="4">
    <source>
        <dbReference type="PROSITE-ProRule" id="PRU00330"/>
    </source>
</evidence>
<keyword evidence="3" id="KW-0832">Ubl conjugation</keyword>
<dbReference type="RefSeq" id="XP_018212038.1">
    <property type="nucleotide sequence ID" value="XM_018357971.1"/>
</dbReference>
<dbReference type="InterPro" id="IPR045093">
    <property type="entry name" value="Cullin"/>
</dbReference>
<keyword evidence="8" id="KW-1185">Reference proteome</keyword>
<dbReference type="GO" id="GO:0031625">
    <property type="term" value="F:ubiquitin protein ligase binding"/>
    <property type="evidence" value="ECO:0007669"/>
    <property type="project" value="InterPro"/>
</dbReference>
<dbReference type="Pfam" id="PF10557">
    <property type="entry name" value="Cullin_Nedd8"/>
    <property type="match status" value="1"/>
</dbReference>
<dbReference type="PROSITE" id="PS01256">
    <property type="entry name" value="CULLIN_1"/>
    <property type="match status" value="1"/>
</dbReference>
<evidence type="ECO:0000256" key="6">
    <source>
        <dbReference type="SAM" id="MobiDB-lite"/>
    </source>
</evidence>
<dbReference type="InterPro" id="IPR036390">
    <property type="entry name" value="WH_DNA-bd_sf"/>
</dbReference>
<dbReference type="SUPFAM" id="SSF46785">
    <property type="entry name" value="Winged helix' DNA-binding domain"/>
    <property type="match status" value="1"/>
</dbReference>
<dbReference type="GO" id="GO:0006511">
    <property type="term" value="P:ubiquitin-dependent protein catabolic process"/>
    <property type="evidence" value="ECO:0007669"/>
    <property type="project" value="InterPro"/>
</dbReference>
<dbReference type="Proteomes" id="UP000788993">
    <property type="component" value="Unassembled WGS sequence"/>
</dbReference>
<dbReference type="GO" id="GO:0031461">
    <property type="term" value="C:cullin-RING ubiquitin ligase complex"/>
    <property type="evidence" value="ECO:0007669"/>
    <property type="project" value="InterPro"/>
</dbReference>
<feature type="compositionally biased region" description="Basic and acidic residues" evidence="6">
    <location>
        <begin position="346"/>
        <end position="363"/>
    </location>
</feature>
<dbReference type="InterPro" id="IPR059120">
    <property type="entry name" value="Cullin-like_AB"/>
</dbReference>
<evidence type="ECO:0000256" key="5">
    <source>
        <dbReference type="RuleBase" id="RU003829"/>
    </source>
</evidence>
<dbReference type="FunFam" id="1.10.10.10:FF:000014">
    <property type="entry name" value="Cullin 1"/>
    <property type="match status" value="1"/>
</dbReference>
<dbReference type="InterPro" id="IPR016159">
    <property type="entry name" value="Cullin_repeat-like_dom_sf"/>
</dbReference>
<evidence type="ECO:0000313" key="8">
    <source>
        <dbReference type="Proteomes" id="UP000788993"/>
    </source>
</evidence>
<evidence type="ECO:0000256" key="3">
    <source>
        <dbReference type="ARBA" id="ARBA00022843"/>
    </source>
</evidence>
<evidence type="ECO:0000256" key="1">
    <source>
        <dbReference type="ARBA" id="ARBA00006019"/>
    </source>
</evidence>
<organism evidence="7 8">
    <name type="scientific">Ogataea polymorpha</name>
    <dbReference type="NCBI Taxonomy" id="460523"/>
    <lineage>
        <taxon>Eukaryota</taxon>
        <taxon>Fungi</taxon>
        <taxon>Dikarya</taxon>
        <taxon>Ascomycota</taxon>
        <taxon>Saccharomycotina</taxon>
        <taxon>Pichiomycetes</taxon>
        <taxon>Pichiales</taxon>
        <taxon>Pichiaceae</taxon>
        <taxon>Ogataea</taxon>
    </lineage>
</organism>
<dbReference type="EMBL" id="JAEUBD010000983">
    <property type="protein sequence ID" value="KAH3669799.1"/>
    <property type="molecule type" value="Genomic_DNA"/>
</dbReference>
<dbReference type="Gene3D" id="3.30.230.130">
    <property type="entry name" value="Cullin, Chain C, Domain 2"/>
    <property type="match status" value="1"/>
</dbReference>
<keyword evidence="2" id="KW-1017">Isopeptide bond</keyword>
<dbReference type="SMART" id="SM00182">
    <property type="entry name" value="CULLIN"/>
    <property type="match status" value="1"/>
</dbReference>
<dbReference type="Gene3D" id="1.10.10.10">
    <property type="entry name" value="Winged helix-like DNA-binding domain superfamily/Winged helix DNA-binding domain"/>
    <property type="match status" value="1"/>
</dbReference>
<gene>
    <name evidence="7" type="ORF">OGATHE_002611</name>
</gene>
<dbReference type="Pfam" id="PF26557">
    <property type="entry name" value="Cullin_AB"/>
    <property type="match status" value="1"/>
</dbReference>
<evidence type="ECO:0000313" key="7">
    <source>
        <dbReference type="EMBL" id="KAH3669799.1"/>
    </source>
</evidence>